<keyword evidence="1" id="KW-0175">Coiled coil</keyword>
<dbReference type="AlphaFoldDB" id="A0A2R9T2T9"/>
<proteinExistence type="predicted"/>
<keyword evidence="3" id="KW-1185">Reference proteome</keyword>
<organism evidence="2 3">
    <name type="scientific">Paenibacillus vortex V453</name>
    <dbReference type="NCBI Taxonomy" id="715225"/>
    <lineage>
        <taxon>Bacteria</taxon>
        <taxon>Bacillati</taxon>
        <taxon>Bacillota</taxon>
        <taxon>Bacilli</taxon>
        <taxon>Bacillales</taxon>
        <taxon>Paenibacillaceae</taxon>
        <taxon>Paenibacillus</taxon>
    </lineage>
</organism>
<reference evidence="2 3" key="1">
    <citation type="journal article" date="2010" name="BMC Genomics">
        <title>Genome sequence of the pattern forming Paenibacillus vortex bacterium reveals potential for thriving in complex environments.</title>
        <authorList>
            <person name="Sirota-Madi A."/>
            <person name="Olender T."/>
            <person name="Helman Y."/>
            <person name="Ingham C."/>
            <person name="Brainis I."/>
            <person name="Roth D."/>
            <person name="Hagi E."/>
            <person name="Brodsky L."/>
            <person name="Leshkowitz D."/>
            <person name="Galatenko V."/>
            <person name="Nikolaev V."/>
            <person name="Mugasimangalam R.C."/>
            <person name="Bransburg-Zabary S."/>
            <person name="Gutnick D.L."/>
            <person name="Lancet D."/>
            <person name="Ben-Jacob E."/>
        </authorList>
    </citation>
    <scope>NUCLEOTIDE SEQUENCE [LARGE SCALE GENOMIC DNA]</scope>
    <source>
        <strain evidence="2 3">V453</strain>
    </source>
</reference>
<comment type="caution">
    <text evidence="2">The sequence shown here is derived from an EMBL/GenBank/DDBJ whole genome shotgun (WGS) entry which is preliminary data.</text>
</comment>
<evidence type="ECO:0000256" key="1">
    <source>
        <dbReference type="SAM" id="Coils"/>
    </source>
</evidence>
<sequence length="266" mass="29984">MNNVYMLQDHVDHDQTRRLEGKAYAVDADKAQELVARGIAVKADFPTLDNIKRNIERAVEMYKEHADRTDKNAVMSAHERQYSVLKAREALDEKVEQLKKDYETELKALTVVAAQNAFKAEASTPEAQAFVDGVLLQVRTGKAEDVAEMIRAQLPTMPAATKAELMRRFDEIEKYAPATVNSSGSVSGKTAGIFRSLLPALRDNSSTLEYKMLTTIQRDGAPDTPYRLLKMRHRTYQPGYLASEVFGQYRSDREYEAAMRSLKDGE</sequence>
<evidence type="ECO:0000313" key="3">
    <source>
        <dbReference type="Proteomes" id="UP000003094"/>
    </source>
</evidence>
<protein>
    <submittedName>
        <fullName evidence="2">Uncharacterized protein</fullName>
    </submittedName>
</protein>
<dbReference type="RefSeq" id="WP_006207346.1">
    <property type="nucleotide sequence ID" value="NZ_ADHJ01000001.1"/>
</dbReference>
<name>A0A2R9T2T9_9BACL</name>
<dbReference type="Proteomes" id="UP000003094">
    <property type="component" value="Unassembled WGS sequence"/>
</dbReference>
<accession>A0A2R9T2T9</accession>
<gene>
    <name evidence="2" type="ORF">PVOR_01935</name>
</gene>
<evidence type="ECO:0000313" key="2">
    <source>
        <dbReference type="EMBL" id="EFU43926.1"/>
    </source>
</evidence>
<feature type="coiled-coil region" evidence="1">
    <location>
        <begin position="48"/>
        <end position="108"/>
    </location>
</feature>
<dbReference type="KEGG" id="pvo:PVOR_01935"/>
<dbReference type="EMBL" id="ADHJ01000001">
    <property type="protein sequence ID" value="EFU43926.1"/>
    <property type="molecule type" value="Genomic_DNA"/>
</dbReference>